<name>A0ABD0NJZ9_CIRMR</name>
<comment type="similarity">
    <text evidence="2">Belongs to the shroom family.</text>
</comment>
<reference evidence="7 8" key="1">
    <citation type="submission" date="2024-05" db="EMBL/GenBank/DDBJ databases">
        <title>Genome sequencing and assembly of Indian major carp, Cirrhinus mrigala (Hamilton, 1822).</title>
        <authorList>
            <person name="Mohindra V."/>
            <person name="Chowdhury L.M."/>
            <person name="Lal K."/>
            <person name="Jena J.K."/>
        </authorList>
    </citation>
    <scope>NUCLEOTIDE SEQUENCE [LARGE SCALE GENOMIC DNA]</scope>
    <source>
        <strain evidence="7">CM1030</strain>
        <tissue evidence="7">Blood</tissue>
    </source>
</reference>
<evidence type="ECO:0000256" key="4">
    <source>
        <dbReference type="ARBA" id="ARBA00023212"/>
    </source>
</evidence>
<organism evidence="7 8">
    <name type="scientific">Cirrhinus mrigala</name>
    <name type="common">Mrigala</name>
    <dbReference type="NCBI Taxonomy" id="683832"/>
    <lineage>
        <taxon>Eukaryota</taxon>
        <taxon>Metazoa</taxon>
        <taxon>Chordata</taxon>
        <taxon>Craniata</taxon>
        <taxon>Vertebrata</taxon>
        <taxon>Euteleostomi</taxon>
        <taxon>Actinopterygii</taxon>
        <taxon>Neopterygii</taxon>
        <taxon>Teleostei</taxon>
        <taxon>Ostariophysi</taxon>
        <taxon>Cypriniformes</taxon>
        <taxon>Cyprinidae</taxon>
        <taxon>Labeoninae</taxon>
        <taxon>Labeonini</taxon>
        <taxon>Cirrhinus</taxon>
    </lineage>
</organism>
<accession>A0ABD0NJZ9</accession>
<sequence>QEVSLGHGVTTDPSLWISTSGINETEAHHWPSTETASFAEPHNAPHSPSDENETTSITTPPGVQETEPSLVPALNGEQDGSIQKEDGPVVMENKVTEGSTDKLEWEVLVQDVVSADQSLARILYPITNRKTALMLMEQLLSEDTLLMEEHYKKKQEQKVNNPEKAAHR</sequence>
<evidence type="ECO:0000256" key="2">
    <source>
        <dbReference type="ARBA" id="ARBA00006469"/>
    </source>
</evidence>
<evidence type="ECO:0000313" key="7">
    <source>
        <dbReference type="EMBL" id="KAL0162007.1"/>
    </source>
</evidence>
<dbReference type="PANTHER" id="PTHR15012:SF37">
    <property type="entry name" value="PROTEIN SHROOM1"/>
    <property type="match status" value="1"/>
</dbReference>
<comment type="caution">
    <text evidence="7">The sequence shown here is derived from an EMBL/GenBank/DDBJ whole genome shotgun (WGS) entry which is preliminary data.</text>
</comment>
<evidence type="ECO:0000313" key="8">
    <source>
        <dbReference type="Proteomes" id="UP001529510"/>
    </source>
</evidence>
<gene>
    <name evidence="7" type="ORF">M9458_041403</name>
</gene>
<keyword evidence="3" id="KW-0963">Cytoplasm</keyword>
<feature type="non-terminal residue" evidence="7">
    <location>
        <position position="1"/>
    </location>
</feature>
<feature type="region of interest" description="Disordered" evidence="5">
    <location>
        <begin position="1"/>
        <end position="89"/>
    </location>
</feature>
<evidence type="ECO:0000259" key="6">
    <source>
        <dbReference type="Pfam" id="PF08687"/>
    </source>
</evidence>
<comment type="subcellular location">
    <subcellularLocation>
        <location evidence="1">Cytoplasm</location>
        <location evidence="1">Cytoskeleton</location>
    </subcellularLocation>
</comment>
<dbReference type="GO" id="GO:0005856">
    <property type="term" value="C:cytoskeleton"/>
    <property type="evidence" value="ECO:0007669"/>
    <property type="project" value="UniProtKB-SubCell"/>
</dbReference>
<feature type="domain" description="ASD2" evidence="6">
    <location>
        <begin position="108"/>
        <end position="160"/>
    </location>
</feature>
<dbReference type="InterPro" id="IPR027685">
    <property type="entry name" value="Shroom_fam"/>
</dbReference>
<evidence type="ECO:0000256" key="5">
    <source>
        <dbReference type="SAM" id="MobiDB-lite"/>
    </source>
</evidence>
<dbReference type="PANTHER" id="PTHR15012">
    <property type="entry name" value="APICAL PROTEIN/SHROOM-RELATED"/>
    <property type="match status" value="1"/>
</dbReference>
<keyword evidence="4" id="KW-0206">Cytoskeleton</keyword>
<protein>
    <recommendedName>
        <fullName evidence="6">ASD2 domain-containing protein</fullName>
    </recommendedName>
</protein>
<dbReference type="AlphaFoldDB" id="A0ABD0NJZ9"/>
<dbReference type="InterPro" id="IPR014799">
    <property type="entry name" value="ASD2_dom"/>
</dbReference>
<dbReference type="Proteomes" id="UP001529510">
    <property type="component" value="Unassembled WGS sequence"/>
</dbReference>
<dbReference type="EMBL" id="JAMKFB020000021">
    <property type="protein sequence ID" value="KAL0162007.1"/>
    <property type="molecule type" value="Genomic_DNA"/>
</dbReference>
<proteinExistence type="inferred from homology"/>
<keyword evidence="8" id="KW-1185">Reference proteome</keyword>
<dbReference type="Pfam" id="PF08687">
    <property type="entry name" value="ASD2"/>
    <property type="match status" value="1"/>
</dbReference>
<evidence type="ECO:0000256" key="3">
    <source>
        <dbReference type="ARBA" id="ARBA00022490"/>
    </source>
</evidence>
<feature type="compositionally biased region" description="Polar residues" evidence="5">
    <location>
        <begin position="11"/>
        <end position="23"/>
    </location>
</feature>
<evidence type="ECO:0000256" key="1">
    <source>
        <dbReference type="ARBA" id="ARBA00004245"/>
    </source>
</evidence>